<dbReference type="EMBL" id="CP023344">
    <property type="protein sequence ID" value="ATC63686.1"/>
    <property type="molecule type" value="Genomic_DNA"/>
</dbReference>
<evidence type="ECO:0000313" key="1">
    <source>
        <dbReference type="EMBL" id="ATC63686.1"/>
    </source>
</evidence>
<gene>
    <name evidence="1" type="ORF">CMV30_06815</name>
</gene>
<dbReference type="SUPFAM" id="SSF101967">
    <property type="entry name" value="Adhesin YadA, collagen-binding domain"/>
    <property type="match status" value="1"/>
</dbReference>
<protein>
    <submittedName>
        <fullName evidence="1">Uncharacterized protein</fullName>
    </submittedName>
</protein>
<name>A0A290QBT2_9BACT</name>
<dbReference type="AlphaFoldDB" id="A0A290QBT2"/>
<proteinExistence type="predicted"/>
<dbReference type="OrthoDB" id="518153at2"/>
<keyword evidence="2" id="KW-1185">Reference proteome</keyword>
<accession>A0A290QBT2</accession>
<evidence type="ECO:0000313" key="2">
    <source>
        <dbReference type="Proteomes" id="UP000217265"/>
    </source>
</evidence>
<organism evidence="1 2">
    <name type="scientific">Nibricoccus aquaticus</name>
    <dbReference type="NCBI Taxonomy" id="2576891"/>
    <lineage>
        <taxon>Bacteria</taxon>
        <taxon>Pseudomonadati</taxon>
        <taxon>Verrucomicrobiota</taxon>
        <taxon>Opitutia</taxon>
        <taxon>Opitutales</taxon>
        <taxon>Opitutaceae</taxon>
        <taxon>Nibricoccus</taxon>
    </lineage>
</organism>
<reference evidence="1 2" key="1">
    <citation type="submission" date="2017-09" db="EMBL/GenBank/DDBJ databases">
        <title>Complete genome sequence of Verrucomicrobial strain HZ-65, isolated from freshwater.</title>
        <authorList>
            <person name="Choi A."/>
        </authorList>
    </citation>
    <scope>NUCLEOTIDE SEQUENCE [LARGE SCALE GENOMIC DNA]</scope>
    <source>
        <strain evidence="1 2">HZ-65</strain>
    </source>
</reference>
<sequence>MQSVTHHYPRDSPPPAFLLAAPPSGFWLLASGHWSLVIGHWSLVIGHWSLVIGHWSLVIGHWSLVIPGRPAGNLPHIYFTLI</sequence>
<dbReference type="Proteomes" id="UP000217265">
    <property type="component" value="Chromosome"/>
</dbReference>
<dbReference type="InterPro" id="IPR011049">
    <property type="entry name" value="Serralysin-like_metalloprot_C"/>
</dbReference>
<dbReference type="KEGG" id="vbh:CMV30_06815"/>